<dbReference type="InterPro" id="IPR012334">
    <property type="entry name" value="Pectin_lyas_fold"/>
</dbReference>
<dbReference type="AlphaFoldDB" id="A0A087BH11"/>
<dbReference type="Gene3D" id="2.160.20.10">
    <property type="entry name" value="Single-stranded right-handed beta-helix, Pectin lyase-like"/>
    <property type="match status" value="1"/>
</dbReference>
<evidence type="ECO:0000313" key="1">
    <source>
        <dbReference type="EMBL" id="KFI70311.1"/>
    </source>
</evidence>
<organism evidence="1 2">
    <name type="scientific">Bifidobacterium merycicum</name>
    <dbReference type="NCBI Taxonomy" id="78345"/>
    <lineage>
        <taxon>Bacteria</taxon>
        <taxon>Bacillati</taxon>
        <taxon>Actinomycetota</taxon>
        <taxon>Actinomycetes</taxon>
        <taxon>Bifidobacteriales</taxon>
        <taxon>Bifidobacteriaceae</taxon>
        <taxon>Bifidobacterium</taxon>
    </lineage>
</organism>
<dbReference type="Pfam" id="PF12541">
    <property type="entry name" value="DUF3737"/>
    <property type="match status" value="1"/>
</dbReference>
<proteinExistence type="predicted"/>
<reference evidence="1 2" key="1">
    <citation type="submission" date="2014-03" db="EMBL/GenBank/DDBJ databases">
        <title>Genomics of Bifidobacteria.</title>
        <authorList>
            <person name="Ventura M."/>
            <person name="Milani C."/>
            <person name="Lugli G.A."/>
        </authorList>
    </citation>
    <scope>NUCLEOTIDE SEQUENCE [LARGE SCALE GENOMIC DNA]</scope>
    <source>
        <strain evidence="1 2">LMG 11341</strain>
    </source>
</reference>
<dbReference type="eggNOG" id="COG5434">
    <property type="taxonomic scope" value="Bacteria"/>
</dbReference>
<gene>
    <name evidence="1" type="ORF">BMERY_0797</name>
</gene>
<dbReference type="InterPro" id="IPR011050">
    <property type="entry name" value="Pectin_lyase_fold/virulence"/>
</dbReference>
<dbReference type="STRING" id="78345.BMERY_0797"/>
<protein>
    <recommendedName>
        <fullName evidence="3">Hydrogenase</fullName>
    </recommendedName>
</protein>
<dbReference type="SUPFAM" id="SSF51126">
    <property type="entry name" value="Pectin lyase-like"/>
    <property type="match status" value="1"/>
</dbReference>
<accession>A0A087BH11</accession>
<keyword evidence="2" id="KW-1185">Reference proteome</keyword>
<evidence type="ECO:0000313" key="2">
    <source>
        <dbReference type="Proteomes" id="UP000029060"/>
    </source>
</evidence>
<comment type="caution">
    <text evidence="1">The sequence shown here is derived from an EMBL/GenBank/DDBJ whole genome shotgun (WGS) entry which is preliminary data.</text>
</comment>
<dbReference type="EMBL" id="JGZC01000006">
    <property type="protein sequence ID" value="KFI70311.1"/>
    <property type="molecule type" value="Genomic_DNA"/>
</dbReference>
<evidence type="ECO:0008006" key="3">
    <source>
        <dbReference type="Google" id="ProtNLM"/>
    </source>
</evidence>
<dbReference type="Proteomes" id="UP000029060">
    <property type="component" value="Unassembled WGS sequence"/>
</dbReference>
<dbReference type="InterPro" id="IPR022208">
    <property type="entry name" value="DUF3737"/>
</dbReference>
<sequence>MFVWKEHDSPFDFKYLKFLFYATEHMKEHMLNSIQDTTDTTDTDGMTEIRQAFLTGERAEFFARKRRYVDTVFADGESPLKHACDIELVESSFKWKYPLWYCRNVVARDCTWFEMGRAGVWYTDHIVVEDSTIEAPKNFRRCHDVVLRNVDFPNAEETLWSCSGVRLENVSAHGDYLAMNCADVKADNLRLVGNYPFDGAHDVEISHSRLISKDCFWNCENVTVRDSFISGEYLAWNSRNVTFENCTIESLQGLCYVDNLVLRDCRLVNTTLAFEYSTVDADVRGTIDSVLNPSAGMIRADAIGELTLDPERVDPSATTIVTAATAWNASQQ</sequence>
<name>A0A087BH11_9BIFI</name>